<dbReference type="PANTHER" id="PTHR13097">
    <property type="entry name" value="TRANSCRIPTION INITIATION FACTOR IIE, ALPHA SUBUNIT"/>
    <property type="match status" value="1"/>
</dbReference>
<feature type="compositionally biased region" description="Basic and acidic residues" evidence="1">
    <location>
        <begin position="625"/>
        <end position="649"/>
    </location>
</feature>
<feature type="compositionally biased region" description="Low complexity" evidence="1">
    <location>
        <begin position="70"/>
        <end position="89"/>
    </location>
</feature>
<evidence type="ECO:0000313" key="3">
    <source>
        <dbReference type="Proteomes" id="UP000221165"/>
    </source>
</evidence>
<dbReference type="PANTHER" id="PTHR13097:SF7">
    <property type="entry name" value="GENERAL TRANSCRIPTION FACTOR IIE SUBUNIT 1"/>
    <property type="match status" value="1"/>
</dbReference>
<feature type="compositionally biased region" description="Gly residues" evidence="1">
    <location>
        <begin position="658"/>
        <end position="667"/>
    </location>
</feature>
<feature type="compositionally biased region" description="Polar residues" evidence="1">
    <location>
        <begin position="677"/>
        <end position="714"/>
    </location>
</feature>
<protein>
    <submittedName>
        <fullName evidence="2">General transcription factor iie polypeptide 1 gtf2e1</fullName>
    </submittedName>
</protein>
<feature type="compositionally biased region" description="Low complexity" evidence="1">
    <location>
        <begin position="373"/>
        <end position="401"/>
    </location>
</feature>
<feature type="region of interest" description="Disordered" evidence="1">
    <location>
        <begin position="767"/>
        <end position="810"/>
    </location>
</feature>
<name>A0A2C6LBF5_9APIC</name>
<feature type="compositionally biased region" description="Low complexity" evidence="1">
    <location>
        <begin position="552"/>
        <end position="562"/>
    </location>
</feature>
<keyword evidence="3" id="KW-1185">Reference proteome</keyword>
<dbReference type="AlphaFoldDB" id="A0A2C6LBF5"/>
<feature type="compositionally biased region" description="Low complexity" evidence="1">
    <location>
        <begin position="419"/>
        <end position="445"/>
    </location>
</feature>
<reference evidence="2 3" key="1">
    <citation type="journal article" date="2017" name="Int. J. Parasitol.">
        <title>The genome of the protozoan parasite Cystoisospora suis and a reverse vaccinology approach to identify vaccine candidates.</title>
        <authorList>
            <person name="Palmieri N."/>
            <person name="Shrestha A."/>
            <person name="Ruttkowski B."/>
            <person name="Beck T."/>
            <person name="Vogl C."/>
            <person name="Tomley F."/>
            <person name="Blake D.P."/>
            <person name="Joachim A."/>
        </authorList>
    </citation>
    <scope>NUCLEOTIDE SEQUENCE [LARGE SCALE GENOMIC DNA]</scope>
    <source>
        <strain evidence="2 3">Wien I</strain>
    </source>
</reference>
<dbReference type="InterPro" id="IPR039997">
    <property type="entry name" value="TFE"/>
</dbReference>
<feature type="compositionally biased region" description="Low complexity" evidence="1">
    <location>
        <begin position="22"/>
        <end position="37"/>
    </location>
</feature>
<feature type="compositionally biased region" description="Basic residues" evidence="1">
    <location>
        <begin position="608"/>
        <end position="617"/>
    </location>
</feature>
<feature type="region of interest" description="Disordered" evidence="1">
    <location>
        <begin position="169"/>
        <end position="219"/>
    </location>
</feature>
<sequence length="852" mass="89361">MISNGPFLISSSSMSSPPPPSASSSLLTTSSSHGSASFVGEGTVSSSAPSFHLSSQVSTPPAKKGDTIDLKTSQSSSSLKTTDPSSSSPLPSPALGKPFDRSLFRSFLCAASRLFCNDDQIVIVDFLALQERAFTEKDLIERLGWPDKRVREACAALVRMMILVKDQVHPGKGEKGGGDQGGGGGGRSSENKSGSTSNGGAGSESTSSSSTGGGGSTSSQYGFSSSFSPSLASSSQQYYFRISPFCLLAFHFRLQRVEQQVEEKRLAAETRDVFYCPICRTQYDAMEAQLLDIDPRDAHFLCKFCNEKLEHEDSKTLVQHASSLQQRCQAQLQTIRTLVRRGWNMQVPTFPVCTRPEKSLHRKGGEGGGDGSLVGKTHSTTSAGGGRSSSSFSDCGSPGSGITVDEEGSARSRIRLQMSSSNNKTGGSHSGSSSTGSLSSWLSQSSHLNGSSLATAVKRTSRYSSSGHSDLKRHLSAGGSTEGEKLSGLSSGSSDCSGAGSNVTSSILGGGGRHSSRGSSLVSSPAGQQPIKSRISSKQGGKEALSSDRSSDIMSSTTTPTGGVAGGGRNQIRFSMKSSAGSSSAGGGSKSSSSSTVSTSKKGSSLSSKHRTGKGFKQHTSGKQDLLEKARVRTAGRGEQEEREERGDGCRGSQVKTGGSGRGGEGQGEGRDKSRDTSAGVNTPETTTPVRNHIQNTRSANDGGESKSSASSRFTAGYSMSGDVNDDVTQQDPVTYRSASSIMMEGQSAQQAYGIDEGRRIEGEGEEIFTGGGGGEEDMFSGQAEGGENEEREGERTNSTGNPARESPPLFYVKNLGREMTLEEASNYQLDMTAEEHQKFLELQALYLDDIF</sequence>
<feature type="compositionally biased region" description="Gly residues" evidence="1">
    <location>
        <begin position="178"/>
        <end position="187"/>
    </location>
</feature>
<dbReference type="SUPFAM" id="SSF57783">
    <property type="entry name" value="Zinc beta-ribbon"/>
    <property type="match status" value="1"/>
</dbReference>
<dbReference type="RefSeq" id="XP_067927114.1">
    <property type="nucleotide sequence ID" value="XM_068060915.1"/>
</dbReference>
<feature type="compositionally biased region" description="Polar residues" evidence="1">
    <location>
        <begin position="525"/>
        <end position="539"/>
    </location>
</feature>
<dbReference type="OrthoDB" id="332488at2759"/>
<gene>
    <name evidence="2" type="ORF">CSUI_000684</name>
</gene>
<dbReference type="GO" id="GO:0006367">
    <property type="term" value="P:transcription initiation at RNA polymerase II promoter"/>
    <property type="evidence" value="ECO:0007669"/>
    <property type="project" value="TreeGrafter"/>
</dbReference>
<feature type="region of interest" description="Disordered" evidence="1">
    <location>
        <begin position="459"/>
        <end position="730"/>
    </location>
</feature>
<accession>A0A2C6LBF5</accession>
<dbReference type="GO" id="GO:0005673">
    <property type="term" value="C:transcription factor TFIIE complex"/>
    <property type="evidence" value="ECO:0007669"/>
    <property type="project" value="TreeGrafter"/>
</dbReference>
<proteinExistence type="predicted"/>
<dbReference type="InterPro" id="IPR013083">
    <property type="entry name" value="Znf_RING/FYVE/PHD"/>
</dbReference>
<dbReference type="VEuPathDB" id="ToxoDB:CSUI_000684"/>
<evidence type="ECO:0000256" key="1">
    <source>
        <dbReference type="SAM" id="MobiDB-lite"/>
    </source>
</evidence>
<evidence type="ECO:0000313" key="2">
    <source>
        <dbReference type="EMBL" id="PHJ25467.1"/>
    </source>
</evidence>
<organism evidence="2 3">
    <name type="scientific">Cystoisospora suis</name>
    <dbReference type="NCBI Taxonomy" id="483139"/>
    <lineage>
        <taxon>Eukaryota</taxon>
        <taxon>Sar</taxon>
        <taxon>Alveolata</taxon>
        <taxon>Apicomplexa</taxon>
        <taxon>Conoidasida</taxon>
        <taxon>Coccidia</taxon>
        <taxon>Eucoccidiorida</taxon>
        <taxon>Eimeriorina</taxon>
        <taxon>Sarcocystidae</taxon>
        <taxon>Cystoisospora</taxon>
    </lineage>
</organism>
<feature type="compositionally biased region" description="Low complexity" evidence="1">
    <location>
        <begin position="590"/>
        <end position="607"/>
    </location>
</feature>
<feature type="compositionally biased region" description="Low complexity" evidence="1">
    <location>
        <begin position="486"/>
        <end position="507"/>
    </location>
</feature>
<dbReference type="Proteomes" id="UP000221165">
    <property type="component" value="Unassembled WGS sequence"/>
</dbReference>
<feature type="region of interest" description="Disordered" evidence="1">
    <location>
        <begin position="1"/>
        <end position="95"/>
    </location>
</feature>
<comment type="caution">
    <text evidence="2">The sequence shown here is derived from an EMBL/GenBank/DDBJ whole genome shotgun (WGS) entry which is preliminary data.</text>
</comment>
<feature type="region of interest" description="Disordered" evidence="1">
    <location>
        <begin position="354"/>
        <end position="445"/>
    </location>
</feature>
<feature type="compositionally biased region" description="Polar residues" evidence="1">
    <location>
        <begin position="43"/>
        <end position="59"/>
    </location>
</feature>
<feature type="compositionally biased region" description="Basic and acidic residues" evidence="1">
    <location>
        <begin position="355"/>
        <end position="365"/>
    </location>
</feature>
<dbReference type="EMBL" id="MIGC01000269">
    <property type="protein sequence ID" value="PHJ25467.1"/>
    <property type="molecule type" value="Genomic_DNA"/>
</dbReference>
<dbReference type="GeneID" id="94424126"/>
<dbReference type="Gene3D" id="3.30.40.10">
    <property type="entry name" value="Zinc/RING finger domain, C3HC4 (zinc finger)"/>
    <property type="match status" value="1"/>
</dbReference>